<comment type="caution">
    <text evidence="4">The sequence shown here is derived from an EMBL/GenBank/DDBJ whole genome shotgun (WGS) entry which is preliminary data.</text>
</comment>
<dbReference type="PANTHER" id="PTHR13789">
    <property type="entry name" value="MONOOXYGENASE"/>
    <property type="match status" value="1"/>
</dbReference>
<keyword evidence="2" id="KW-0503">Monooxygenase</keyword>
<reference evidence="5" key="1">
    <citation type="journal article" date="2019" name="Int. J. Syst. Evol. Microbiol.">
        <title>The Global Catalogue of Microorganisms (GCM) 10K type strain sequencing project: providing services to taxonomists for standard genome sequencing and annotation.</title>
        <authorList>
            <consortium name="The Broad Institute Genomics Platform"/>
            <consortium name="The Broad Institute Genome Sequencing Center for Infectious Disease"/>
            <person name="Wu L."/>
            <person name="Ma J."/>
        </authorList>
    </citation>
    <scope>NUCLEOTIDE SEQUENCE [LARGE SCALE GENOMIC DNA]</scope>
    <source>
        <strain evidence="5">CCM 7043</strain>
    </source>
</reference>
<gene>
    <name evidence="4" type="ORF">ACFSJD_28975</name>
</gene>
<name>A0ABW4F315_9PSEU</name>
<evidence type="ECO:0000313" key="5">
    <source>
        <dbReference type="Proteomes" id="UP001597114"/>
    </source>
</evidence>
<dbReference type="SUPFAM" id="SSF54373">
    <property type="entry name" value="FAD-linked reductases, C-terminal domain"/>
    <property type="match status" value="1"/>
</dbReference>
<dbReference type="SUPFAM" id="SSF51905">
    <property type="entry name" value="FAD/NAD(P)-binding domain"/>
    <property type="match status" value="1"/>
</dbReference>
<organism evidence="4 5">
    <name type="scientific">Pseudonocardia yunnanensis</name>
    <dbReference type="NCBI Taxonomy" id="58107"/>
    <lineage>
        <taxon>Bacteria</taxon>
        <taxon>Bacillati</taxon>
        <taxon>Actinomycetota</taxon>
        <taxon>Actinomycetes</taxon>
        <taxon>Pseudonocardiales</taxon>
        <taxon>Pseudonocardiaceae</taxon>
        <taxon>Pseudonocardia</taxon>
    </lineage>
</organism>
<keyword evidence="1" id="KW-0560">Oxidoreductase</keyword>
<dbReference type="RefSeq" id="WP_344724097.1">
    <property type="nucleotide sequence ID" value="NZ_BAAAUS010000024.1"/>
</dbReference>
<sequence length="417" mass="45333">MTATNRPEIVIVGAGVAGLVLALELHDAGIPCRVYESVSEIQALGVGINVLPHAGAVLGQLGLEADLSAAAVLTRESVFFTRFGQLAYREPAGRDAGYPDPQYSIHRGDLQAVLLAAVRERLGPDVVVTGHTCTGVRDEEGHVTAEFRTADGAVVRVRGDAVIACDGVNSVIRKQLHPKEGEPRYSGVTMWRGVTVWEPFLSGGSMVRIGWLDKGKLVIYPIRNNVDAQGRQLVNWVAERETPQRTDRDWIRQGELADFASAYADWHFDWLDVPAFLEATDTVLEYPMVDQEPLDWWTAGRLTLLGDAAHPMVPRGSNGAGQAVLDARALRIALVEEPDVHSALQAYENKRRPATAAVVRTNRANPPDAILREVSRRSGDRPFARIEDVISHKELAAISDGYKNVAGYALGTSGARS</sequence>
<feature type="domain" description="FAD-binding" evidence="3">
    <location>
        <begin position="8"/>
        <end position="360"/>
    </location>
</feature>
<evidence type="ECO:0000256" key="1">
    <source>
        <dbReference type="ARBA" id="ARBA00023002"/>
    </source>
</evidence>
<dbReference type="InterPro" id="IPR036188">
    <property type="entry name" value="FAD/NAD-bd_sf"/>
</dbReference>
<dbReference type="InterPro" id="IPR050493">
    <property type="entry name" value="FAD-dep_Monooxygenase_BioMet"/>
</dbReference>
<dbReference type="PRINTS" id="PR00420">
    <property type="entry name" value="RNGMNOXGNASE"/>
</dbReference>
<dbReference type="Pfam" id="PF01494">
    <property type="entry name" value="FAD_binding_3"/>
    <property type="match status" value="1"/>
</dbReference>
<accession>A0ABW4F315</accession>
<dbReference type="PANTHER" id="PTHR13789:SF268">
    <property type="entry name" value="5-METHYLPHENAZINE-1-CARBOXYLATE 1-MONOOXYGENASE"/>
    <property type="match status" value="1"/>
</dbReference>
<dbReference type="Gene3D" id="3.30.9.30">
    <property type="match status" value="1"/>
</dbReference>
<dbReference type="Proteomes" id="UP001597114">
    <property type="component" value="Unassembled WGS sequence"/>
</dbReference>
<evidence type="ECO:0000256" key="2">
    <source>
        <dbReference type="ARBA" id="ARBA00023033"/>
    </source>
</evidence>
<keyword evidence="5" id="KW-1185">Reference proteome</keyword>
<evidence type="ECO:0000313" key="4">
    <source>
        <dbReference type="EMBL" id="MFD1521561.1"/>
    </source>
</evidence>
<protein>
    <submittedName>
        <fullName evidence="4">Flavin-dependent oxidoreductase</fullName>
    </submittedName>
</protein>
<dbReference type="Gene3D" id="3.50.50.60">
    <property type="entry name" value="FAD/NAD(P)-binding domain"/>
    <property type="match status" value="1"/>
</dbReference>
<dbReference type="EMBL" id="JBHUCO010000037">
    <property type="protein sequence ID" value="MFD1521561.1"/>
    <property type="molecule type" value="Genomic_DNA"/>
</dbReference>
<evidence type="ECO:0000259" key="3">
    <source>
        <dbReference type="Pfam" id="PF01494"/>
    </source>
</evidence>
<dbReference type="NCBIfam" id="NF005720">
    <property type="entry name" value="PRK07538.1"/>
    <property type="match status" value="1"/>
</dbReference>
<dbReference type="InterPro" id="IPR002938">
    <property type="entry name" value="FAD-bd"/>
</dbReference>
<proteinExistence type="predicted"/>